<dbReference type="AlphaFoldDB" id="A0A2N9FH71"/>
<dbReference type="PANTHER" id="PTHR16047:SF7">
    <property type="entry name" value="E3 UBIQUITIN-PROTEIN LIGASE RFWD3"/>
    <property type="match status" value="1"/>
</dbReference>
<dbReference type="EMBL" id="OIVN01000846">
    <property type="protein sequence ID" value="SPC86370.1"/>
    <property type="molecule type" value="Genomic_DNA"/>
</dbReference>
<reference evidence="1" key="1">
    <citation type="submission" date="2018-02" db="EMBL/GenBank/DDBJ databases">
        <authorList>
            <person name="Cohen D.B."/>
            <person name="Kent A.D."/>
        </authorList>
    </citation>
    <scope>NUCLEOTIDE SEQUENCE</scope>
</reference>
<proteinExistence type="predicted"/>
<name>A0A2N9FH71_FAGSY</name>
<dbReference type="PANTHER" id="PTHR16047">
    <property type="entry name" value="RFWD3 PROTEIN"/>
    <property type="match status" value="1"/>
</dbReference>
<evidence type="ECO:0000313" key="1">
    <source>
        <dbReference type="EMBL" id="SPC86370.1"/>
    </source>
</evidence>
<protein>
    <submittedName>
        <fullName evidence="1">Uncharacterized protein</fullName>
    </submittedName>
</protein>
<accession>A0A2N9FH71</accession>
<organism evidence="1">
    <name type="scientific">Fagus sylvatica</name>
    <name type="common">Beechnut</name>
    <dbReference type="NCBI Taxonomy" id="28930"/>
    <lineage>
        <taxon>Eukaryota</taxon>
        <taxon>Viridiplantae</taxon>
        <taxon>Streptophyta</taxon>
        <taxon>Embryophyta</taxon>
        <taxon>Tracheophyta</taxon>
        <taxon>Spermatophyta</taxon>
        <taxon>Magnoliopsida</taxon>
        <taxon>eudicotyledons</taxon>
        <taxon>Gunneridae</taxon>
        <taxon>Pentapetalae</taxon>
        <taxon>rosids</taxon>
        <taxon>fabids</taxon>
        <taxon>Fagales</taxon>
        <taxon>Fagaceae</taxon>
        <taxon>Fagus</taxon>
    </lineage>
</organism>
<gene>
    <name evidence="1" type="ORF">FSB_LOCUS14252</name>
</gene>
<dbReference type="InterPro" id="IPR037381">
    <property type="entry name" value="RFWD3"/>
</dbReference>
<dbReference type="GO" id="GO:0016567">
    <property type="term" value="P:protein ubiquitination"/>
    <property type="evidence" value="ECO:0007669"/>
    <property type="project" value="InterPro"/>
</dbReference>
<dbReference type="GO" id="GO:0004842">
    <property type="term" value="F:ubiquitin-protein transferase activity"/>
    <property type="evidence" value="ECO:0007669"/>
    <property type="project" value="InterPro"/>
</dbReference>
<dbReference type="GO" id="GO:0005634">
    <property type="term" value="C:nucleus"/>
    <property type="evidence" value="ECO:0007669"/>
    <property type="project" value="InterPro"/>
</dbReference>
<sequence length="96" mass="10530">MDASYQILILARRIPGMGGTHMLNKINLAYPHENEDIQLPTRIKAIKDLRVSPCGRLTLLASLGKKLSVLSNGSNELVINHDLPVQLILFSLNSGV</sequence>
<dbReference type="GO" id="GO:0036297">
    <property type="term" value="P:interstrand cross-link repair"/>
    <property type="evidence" value="ECO:0007669"/>
    <property type="project" value="InterPro"/>
</dbReference>